<feature type="region of interest" description="Disordered" evidence="1">
    <location>
        <begin position="25"/>
        <end position="49"/>
    </location>
</feature>
<dbReference type="OrthoDB" id="4821062at2759"/>
<evidence type="ECO:0000256" key="1">
    <source>
        <dbReference type="SAM" id="MobiDB-lite"/>
    </source>
</evidence>
<reference evidence="2" key="1">
    <citation type="journal article" date="2020" name="Stud. Mycol.">
        <title>101 Dothideomycetes genomes: a test case for predicting lifestyles and emergence of pathogens.</title>
        <authorList>
            <person name="Haridas S."/>
            <person name="Albert R."/>
            <person name="Binder M."/>
            <person name="Bloem J."/>
            <person name="Labutti K."/>
            <person name="Salamov A."/>
            <person name="Andreopoulos B."/>
            <person name="Baker S."/>
            <person name="Barry K."/>
            <person name="Bills G."/>
            <person name="Bluhm B."/>
            <person name="Cannon C."/>
            <person name="Castanera R."/>
            <person name="Culley D."/>
            <person name="Daum C."/>
            <person name="Ezra D."/>
            <person name="Gonzalez J."/>
            <person name="Henrissat B."/>
            <person name="Kuo A."/>
            <person name="Liang C."/>
            <person name="Lipzen A."/>
            <person name="Lutzoni F."/>
            <person name="Magnuson J."/>
            <person name="Mondo S."/>
            <person name="Nolan M."/>
            <person name="Ohm R."/>
            <person name="Pangilinan J."/>
            <person name="Park H.-J."/>
            <person name="Ramirez L."/>
            <person name="Alfaro M."/>
            <person name="Sun H."/>
            <person name="Tritt A."/>
            <person name="Yoshinaga Y."/>
            <person name="Zwiers L.-H."/>
            <person name="Turgeon B."/>
            <person name="Goodwin S."/>
            <person name="Spatafora J."/>
            <person name="Crous P."/>
            <person name="Grigoriev I."/>
        </authorList>
    </citation>
    <scope>NUCLEOTIDE SEQUENCE</scope>
    <source>
        <strain evidence="2">CBS 107.79</strain>
    </source>
</reference>
<dbReference type="AlphaFoldDB" id="A0A6A5VTY3"/>
<evidence type="ECO:0000313" key="3">
    <source>
        <dbReference type="Proteomes" id="UP000800036"/>
    </source>
</evidence>
<name>A0A6A5VTY3_9PLEO</name>
<keyword evidence="3" id="KW-1185">Reference proteome</keyword>
<proteinExistence type="predicted"/>
<accession>A0A6A5VTY3</accession>
<dbReference type="EMBL" id="ML976658">
    <property type="protein sequence ID" value="KAF1979162.1"/>
    <property type="molecule type" value="Genomic_DNA"/>
</dbReference>
<protein>
    <submittedName>
        <fullName evidence="2">Uncharacterized protein</fullName>
    </submittedName>
</protein>
<sequence length="314" mass="35316">MAVEDVDDKPSFGLKHCTLRRLSEQGSSSASYSGRNFPASNNRNGRHELHRENVPSNTATSFPWSLGVQVLGILEILNITTPAMIHLDKIVPVVLHVYNALKTVLPGFKNIAIFEAITTALQSDIFPHGRPPKAKYLNTFQNYAENSQANPDGYPNAIEARIERRRPSIIQQCPMPNQEILLRDQGENSLLDLIRKASSEKADLPSTSEWSVIHIMEQIRSVADREFNDAVPRARINFIAIFLACAELLMIFDKSRDLQLNVEQASWMVGKVEKILDDLDKARKPDSDGLVTALVGAFKTFEKRKAQEILWEKL</sequence>
<organism evidence="2 3">
    <name type="scientific">Bimuria novae-zelandiae CBS 107.79</name>
    <dbReference type="NCBI Taxonomy" id="1447943"/>
    <lineage>
        <taxon>Eukaryota</taxon>
        <taxon>Fungi</taxon>
        <taxon>Dikarya</taxon>
        <taxon>Ascomycota</taxon>
        <taxon>Pezizomycotina</taxon>
        <taxon>Dothideomycetes</taxon>
        <taxon>Pleosporomycetidae</taxon>
        <taxon>Pleosporales</taxon>
        <taxon>Massarineae</taxon>
        <taxon>Didymosphaeriaceae</taxon>
        <taxon>Bimuria</taxon>
    </lineage>
</organism>
<evidence type="ECO:0000313" key="2">
    <source>
        <dbReference type="EMBL" id="KAF1979162.1"/>
    </source>
</evidence>
<dbReference type="Proteomes" id="UP000800036">
    <property type="component" value="Unassembled WGS sequence"/>
</dbReference>
<gene>
    <name evidence="2" type="ORF">BU23DRAFT_642294</name>
</gene>